<comment type="catalytic activity">
    <reaction evidence="5">
        <text>L-threonine = acetaldehyde + glycine</text>
        <dbReference type="Rhea" id="RHEA:19625"/>
        <dbReference type="ChEBI" id="CHEBI:15343"/>
        <dbReference type="ChEBI" id="CHEBI:57305"/>
        <dbReference type="ChEBI" id="CHEBI:57926"/>
        <dbReference type="EC" id="4.1.2.48"/>
    </reaction>
</comment>
<proteinExistence type="inferred from homology"/>
<dbReference type="InterPro" id="IPR015422">
    <property type="entry name" value="PyrdxlP-dep_Trfase_small"/>
</dbReference>
<dbReference type="RefSeq" id="WP_067016412.1">
    <property type="nucleotide sequence ID" value="NZ_FLOB01000004.1"/>
</dbReference>
<evidence type="ECO:0000256" key="1">
    <source>
        <dbReference type="ARBA" id="ARBA00001933"/>
    </source>
</evidence>
<dbReference type="InterPro" id="IPR015421">
    <property type="entry name" value="PyrdxlP-dep_Trfase_major"/>
</dbReference>
<sequence>MKVAFTSDNIAGASESVFQAIIEASQGDAMPYGNDESTALVTHKLSELFECEVEVFLVSTGTAANVLSISALTPPWGSVLCHKESHLLQDENTAPEFYAGGARFVGIEGENAKIDPEWLKKAVTQKIGDVHSCQPAAVSISQVTEVGSVYSLEEIRAVTSVAKEAGLPVHMDGARFANALVSLGCTPAQMTWKAGVDIVSFGATKNGTMASEAIVVFKQPLEEKGLSFDRVVKELAFRRKRGGHLHSKMRLLSAQMIAYLTDDLWLTNASHANAMMAHLQEGLKSIPGVKINTPAQANMLFCTLPLPMIDHLHSEGFAFYGGRWEEGVVRLVTSFRTPKEGVDAFIHAAKSFAERTV</sequence>
<accession>A0A1A8TFK1</accession>
<keyword evidence="5 7" id="KW-0456">Lyase</keyword>
<dbReference type="SUPFAM" id="SSF53383">
    <property type="entry name" value="PLP-dependent transferases"/>
    <property type="match status" value="1"/>
</dbReference>
<dbReference type="PIRSF" id="PIRSF038940">
    <property type="entry name" value="Low_specificity_LTA"/>
    <property type="match status" value="1"/>
</dbReference>
<dbReference type="Proteomes" id="UP000092544">
    <property type="component" value="Unassembled WGS sequence"/>
</dbReference>
<comment type="subunit">
    <text evidence="3">Homotetramer.</text>
</comment>
<dbReference type="InterPro" id="IPR026273">
    <property type="entry name" value="Low_specificity_L-TA_bact"/>
</dbReference>
<protein>
    <recommendedName>
        <fullName evidence="5">L-threonine aldolase</fullName>
        <ecNumber evidence="5">4.1.2.48</ecNumber>
    </recommendedName>
</protein>
<keyword evidence="8" id="KW-1185">Reference proteome</keyword>
<comment type="function">
    <text evidence="5">Catalyzes the cleavage of L-allo-threonine and L-threonine to glycine and acetaldehyde.</text>
</comment>
<comment type="similarity">
    <text evidence="2 5">Belongs to the threonine aldolase family.</text>
</comment>
<dbReference type="AlphaFoldDB" id="A0A1A8TFK1"/>
<dbReference type="PANTHER" id="PTHR48097:SF5">
    <property type="entry name" value="LOW SPECIFICITY L-THREONINE ALDOLASE"/>
    <property type="match status" value="1"/>
</dbReference>
<keyword evidence="4 5" id="KW-0663">Pyridoxal phosphate</keyword>
<reference evidence="7 8" key="1">
    <citation type="submission" date="2016-06" db="EMBL/GenBank/DDBJ databases">
        <authorList>
            <person name="Kjaerup R.B."/>
            <person name="Dalgaard T.S."/>
            <person name="Juul-Madsen H.R."/>
        </authorList>
    </citation>
    <scope>NUCLEOTIDE SEQUENCE [LARGE SCALE GENOMIC DNA]</scope>
    <source>
        <strain evidence="7 8">CECT 8886</strain>
    </source>
</reference>
<dbReference type="EMBL" id="FLOB01000004">
    <property type="protein sequence ID" value="SBS31832.1"/>
    <property type="molecule type" value="Genomic_DNA"/>
</dbReference>
<dbReference type="STRING" id="1792290.MSP8886_02254"/>
<evidence type="ECO:0000313" key="8">
    <source>
        <dbReference type="Proteomes" id="UP000092544"/>
    </source>
</evidence>
<dbReference type="OrthoDB" id="9774495at2"/>
<evidence type="ECO:0000259" key="6">
    <source>
        <dbReference type="Pfam" id="PF01212"/>
    </source>
</evidence>
<dbReference type="Pfam" id="PF01212">
    <property type="entry name" value="Beta_elim_lyase"/>
    <property type="match status" value="1"/>
</dbReference>
<dbReference type="Gene3D" id="3.90.1150.10">
    <property type="entry name" value="Aspartate Aminotransferase, domain 1"/>
    <property type="match status" value="1"/>
</dbReference>
<comment type="cofactor">
    <cofactor evidence="1 5">
        <name>pyridoxal 5'-phosphate</name>
        <dbReference type="ChEBI" id="CHEBI:597326"/>
    </cofactor>
</comment>
<dbReference type="Gene3D" id="3.40.640.10">
    <property type="entry name" value="Type I PLP-dependent aspartate aminotransferase-like (Major domain)"/>
    <property type="match status" value="1"/>
</dbReference>
<dbReference type="CDD" id="cd06502">
    <property type="entry name" value="TA_like"/>
    <property type="match status" value="1"/>
</dbReference>
<evidence type="ECO:0000256" key="5">
    <source>
        <dbReference type="PIRNR" id="PIRNR038940"/>
    </source>
</evidence>
<gene>
    <name evidence="7" type="primary">ltaE</name>
    <name evidence="7" type="ORF">MSP8886_02254</name>
</gene>
<comment type="catalytic activity">
    <reaction evidence="5">
        <text>L-allo-threonine = acetaldehyde + glycine</text>
        <dbReference type="Rhea" id="RHEA:26209"/>
        <dbReference type="ChEBI" id="CHEBI:15343"/>
        <dbReference type="ChEBI" id="CHEBI:57305"/>
        <dbReference type="ChEBI" id="CHEBI:58585"/>
        <dbReference type="EC" id="4.1.2.48"/>
    </reaction>
</comment>
<dbReference type="GO" id="GO:0008732">
    <property type="term" value="F:L-allo-threonine aldolase activity"/>
    <property type="evidence" value="ECO:0007669"/>
    <property type="project" value="RHEA"/>
</dbReference>
<dbReference type="GO" id="GO:0006567">
    <property type="term" value="P:L-threonine catabolic process"/>
    <property type="evidence" value="ECO:0007669"/>
    <property type="project" value="UniProtKB-UniRule"/>
</dbReference>
<organism evidence="7 8">
    <name type="scientific">Marinomonas spartinae</name>
    <dbReference type="NCBI Taxonomy" id="1792290"/>
    <lineage>
        <taxon>Bacteria</taxon>
        <taxon>Pseudomonadati</taxon>
        <taxon>Pseudomonadota</taxon>
        <taxon>Gammaproteobacteria</taxon>
        <taxon>Oceanospirillales</taxon>
        <taxon>Oceanospirillaceae</taxon>
        <taxon>Marinomonas</taxon>
    </lineage>
</organism>
<evidence type="ECO:0000256" key="4">
    <source>
        <dbReference type="ARBA" id="ARBA00022898"/>
    </source>
</evidence>
<evidence type="ECO:0000256" key="3">
    <source>
        <dbReference type="ARBA" id="ARBA00011881"/>
    </source>
</evidence>
<dbReference type="EC" id="4.1.2.48" evidence="5"/>
<evidence type="ECO:0000256" key="2">
    <source>
        <dbReference type="ARBA" id="ARBA00006966"/>
    </source>
</evidence>
<dbReference type="InterPro" id="IPR015424">
    <property type="entry name" value="PyrdxlP-dep_Trfase"/>
</dbReference>
<evidence type="ECO:0000313" key="7">
    <source>
        <dbReference type="EMBL" id="SBS31832.1"/>
    </source>
</evidence>
<dbReference type="InterPro" id="IPR001597">
    <property type="entry name" value="ArAA_b-elim_lyase/Thr_aldolase"/>
</dbReference>
<feature type="domain" description="Aromatic amino acid beta-eliminating lyase/threonine aldolase" evidence="6">
    <location>
        <begin position="5"/>
        <end position="301"/>
    </location>
</feature>
<dbReference type="PANTHER" id="PTHR48097">
    <property type="entry name" value="L-THREONINE ALDOLASE-RELATED"/>
    <property type="match status" value="1"/>
</dbReference>
<name>A0A1A8TFK1_9GAMM</name>